<dbReference type="InterPro" id="IPR005624">
    <property type="entry name" value="PduO/GlcC-like"/>
</dbReference>
<dbReference type="AlphaFoldDB" id="A0A1H6DSJ5"/>
<sequence length="133" mass="13935">MRTRLELDAAEIDSMIAAANDEASCNSWAVSIAVVDEGGHLLAFRRLPGASRSSVQISIDKARSASLTRRPTSFFEQMLQEGKAGTPTLHDVIPMAGGLPIEVQGQVVGGIAVSGVKSEFDVQIAQAGLNALS</sequence>
<dbReference type="EMBL" id="FNVQ01000009">
    <property type="protein sequence ID" value="SEG88261.1"/>
    <property type="molecule type" value="Genomic_DNA"/>
</dbReference>
<dbReference type="InterPro" id="IPR052517">
    <property type="entry name" value="GlcG_carb_metab_protein"/>
</dbReference>
<accession>A0A1H6DSJ5</accession>
<evidence type="ECO:0000313" key="1">
    <source>
        <dbReference type="EMBL" id="SEG88261.1"/>
    </source>
</evidence>
<evidence type="ECO:0000313" key="2">
    <source>
        <dbReference type="Proteomes" id="UP000236745"/>
    </source>
</evidence>
<dbReference type="Gene3D" id="3.30.450.150">
    <property type="entry name" value="Haem-degrading domain"/>
    <property type="match status" value="1"/>
</dbReference>
<organism evidence="1 2">
    <name type="scientific">Marinobacterium lutimaris</name>
    <dbReference type="NCBI Taxonomy" id="568106"/>
    <lineage>
        <taxon>Bacteria</taxon>
        <taxon>Pseudomonadati</taxon>
        <taxon>Pseudomonadota</taxon>
        <taxon>Gammaproteobacteria</taxon>
        <taxon>Oceanospirillales</taxon>
        <taxon>Oceanospirillaceae</taxon>
        <taxon>Marinobacterium</taxon>
    </lineage>
</organism>
<dbReference type="RefSeq" id="WP_104005854.1">
    <property type="nucleotide sequence ID" value="NZ_FNVQ01000009.1"/>
</dbReference>
<dbReference type="SUPFAM" id="SSF143744">
    <property type="entry name" value="GlcG-like"/>
    <property type="match status" value="1"/>
</dbReference>
<keyword evidence="2" id="KW-1185">Reference proteome</keyword>
<protein>
    <submittedName>
        <fullName evidence="1">Glc operon protein GlcG</fullName>
    </submittedName>
</protein>
<gene>
    <name evidence="1" type="ORF">SAMN05444390_10950</name>
</gene>
<name>A0A1H6DSJ5_9GAMM</name>
<dbReference type="InterPro" id="IPR038084">
    <property type="entry name" value="PduO/GlcC-like_sf"/>
</dbReference>
<proteinExistence type="predicted"/>
<dbReference type="PANTHER" id="PTHR34309:SF1">
    <property type="entry name" value="PROTEIN GLCG"/>
    <property type="match status" value="1"/>
</dbReference>
<reference evidence="1 2" key="1">
    <citation type="submission" date="2016-10" db="EMBL/GenBank/DDBJ databases">
        <authorList>
            <person name="de Groot N.N."/>
        </authorList>
    </citation>
    <scope>NUCLEOTIDE SEQUENCE [LARGE SCALE GENOMIC DNA]</scope>
    <source>
        <strain evidence="1 2">DSM 22012</strain>
    </source>
</reference>
<dbReference type="PANTHER" id="PTHR34309">
    <property type="entry name" value="SLR1406 PROTEIN"/>
    <property type="match status" value="1"/>
</dbReference>
<dbReference type="OrthoDB" id="9800768at2"/>
<dbReference type="Proteomes" id="UP000236745">
    <property type="component" value="Unassembled WGS sequence"/>
</dbReference>
<dbReference type="Pfam" id="PF03928">
    <property type="entry name" value="HbpS-like"/>
    <property type="match status" value="1"/>
</dbReference>